<dbReference type="AlphaFoldDB" id="A0A512NRQ9"/>
<dbReference type="RefSeq" id="WP_170303821.1">
    <property type="nucleotide sequence ID" value="NZ_BKAJ01000242.1"/>
</dbReference>
<name>A0A512NRQ9_9HYPH</name>
<gene>
    <name evidence="1" type="ORF">RSO01_88060</name>
</gene>
<accession>A0A512NRQ9</accession>
<proteinExistence type="predicted"/>
<protein>
    <recommendedName>
        <fullName evidence="3">MarR family transcriptional regulator</fullName>
    </recommendedName>
</protein>
<sequence length="79" mass="8528">MPLPDVELSGRFVAVVYDLTSGQPGRFRRIDDCAKRAGIKRRADVTRAVATAEAAGFLVVHVGEQLVMLTSKGRESARG</sequence>
<dbReference type="EMBL" id="BKAJ01000242">
    <property type="protein sequence ID" value="GEP61640.1"/>
    <property type="molecule type" value="Genomic_DNA"/>
</dbReference>
<evidence type="ECO:0000313" key="1">
    <source>
        <dbReference type="EMBL" id="GEP61640.1"/>
    </source>
</evidence>
<keyword evidence="2" id="KW-1185">Reference proteome</keyword>
<reference evidence="1 2" key="1">
    <citation type="submission" date="2019-07" db="EMBL/GenBank/DDBJ databases">
        <title>Whole genome shotgun sequence of Reyranella soli NBRC 108950.</title>
        <authorList>
            <person name="Hosoyama A."/>
            <person name="Uohara A."/>
            <person name="Ohji S."/>
            <person name="Ichikawa N."/>
        </authorList>
    </citation>
    <scope>NUCLEOTIDE SEQUENCE [LARGE SCALE GENOMIC DNA]</scope>
    <source>
        <strain evidence="1 2">NBRC 108950</strain>
    </source>
</reference>
<dbReference type="Proteomes" id="UP000321058">
    <property type="component" value="Unassembled WGS sequence"/>
</dbReference>
<evidence type="ECO:0008006" key="3">
    <source>
        <dbReference type="Google" id="ProtNLM"/>
    </source>
</evidence>
<comment type="caution">
    <text evidence="1">The sequence shown here is derived from an EMBL/GenBank/DDBJ whole genome shotgun (WGS) entry which is preliminary data.</text>
</comment>
<evidence type="ECO:0000313" key="2">
    <source>
        <dbReference type="Proteomes" id="UP000321058"/>
    </source>
</evidence>
<organism evidence="1 2">
    <name type="scientific">Reyranella soli</name>
    <dbReference type="NCBI Taxonomy" id="1230389"/>
    <lineage>
        <taxon>Bacteria</taxon>
        <taxon>Pseudomonadati</taxon>
        <taxon>Pseudomonadota</taxon>
        <taxon>Alphaproteobacteria</taxon>
        <taxon>Hyphomicrobiales</taxon>
        <taxon>Reyranellaceae</taxon>
        <taxon>Reyranella</taxon>
    </lineage>
</organism>